<dbReference type="Proteomes" id="UP000703269">
    <property type="component" value="Unassembled WGS sequence"/>
</dbReference>
<feature type="region of interest" description="Disordered" evidence="2">
    <location>
        <begin position="791"/>
        <end position="833"/>
    </location>
</feature>
<evidence type="ECO:0008006" key="5">
    <source>
        <dbReference type="Google" id="ProtNLM"/>
    </source>
</evidence>
<dbReference type="PANTHER" id="PTHR15665:SF1">
    <property type="entry name" value="PROTEIN ASTEROID HOMOLOG 1"/>
    <property type="match status" value="1"/>
</dbReference>
<feature type="compositionally biased region" description="Low complexity" evidence="2">
    <location>
        <begin position="504"/>
        <end position="514"/>
    </location>
</feature>
<comment type="similarity">
    <text evidence="1">Belongs to the asteroid family.</text>
</comment>
<comment type="caution">
    <text evidence="3">The sequence shown here is derived from an EMBL/GenBank/DDBJ whole genome shotgun (WGS) entry which is preliminary data.</text>
</comment>
<dbReference type="PANTHER" id="PTHR15665">
    <property type="entry name" value="ASTEROID PROTEIN"/>
    <property type="match status" value="1"/>
</dbReference>
<feature type="region of interest" description="Disordered" evidence="2">
    <location>
        <begin position="558"/>
        <end position="581"/>
    </location>
</feature>
<accession>A0A9P3GB91</accession>
<dbReference type="InterPro" id="IPR026832">
    <property type="entry name" value="Asteroid"/>
</dbReference>
<dbReference type="EMBL" id="BPQB01000021">
    <property type="protein sequence ID" value="GJE91457.1"/>
    <property type="molecule type" value="Genomic_DNA"/>
</dbReference>
<evidence type="ECO:0000256" key="2">
    <source>
        <dbReference type="SAM" id="MobiDB-lite"/>
    </source>
</evidence>
<proteinExistence type="inferred from homology"/>
<gene>
    <name evidence="3" type="ORF">PsYK624_076070</name>
</gene>
<name>A0A9P3GB91_9APHY</name>
<reference evidence="3 4" key="1">
    <citation type="submission" date="2021-08" db="EMBL/GenBank/DDBJ databases">
        <title>Draft Genome Sequence of Phanerochaete sordida strain YK-624.</title>
        <authorList>
            <person name="Mori T."/>
            <person name="Dohra H."/>
            <person name="Suzuki T."/>
            <person name="Kawagishi H."/>
            <person name="Hirai H."/>
        </authorList>
    </citation>
    <scope>NUCLEOTIDE SEQUENCE [LARGE SCALE GENOMIC DNA]</scope>
    <source>
        <strain evidence="3 4">YK-624</strain>
    </source>
</reference>
<organism evidence="3 4">
    <name type="scientific">Phanerochaete sordida</name>
    <dbReference type="NCBI Taxonomy" id="48140"/>
    <lineage>
        <taxon>Eukaryota</taxon>
        <taxon>Fungi</taxon>
        <taxon>Dikarya</taxon>
        <taxon>Basidiomycota</taxon>
        <taxon>Agaricomycotina</taxon>
        <taxon>Agaricomycetes</taxon>
        <taxon>Polyporales</taxon>
        <taxon>Phanerochaetaceae</taxon>
        <taxon>Phanerochaete</taxon>
    </lineage>
</organism>
<feature type="compositionally biased region" description="Low complexity" evidence="2">
    <location>
        <begin position="568"/>
        <end position="581"/>
    </location>
</feature>
<evidence type="ECO:0000313" key="3">
    <source>
        <dbReference type="EMBL" id="GJE91457.1"/>
    </source>
</evidence>
<dbReference type="AlphaFoldDB" id="A0A9P3GB91"/>
<dbReference type="OrthoDB" id="25987at2759"/>
<keyword evidence="4" id="KW-1185">Reference proteome</keyword>
<evidence type="ECO:0000256" key="1">
    <source>
        <dbReference type="ARBA" id="ARBA00007398"/>
    </source>
</evidence>
<sequence>MGVHGLTTYINEHSAALAKTLHFATDVAPTEPTTFVIDAWSFIYEVLAWAGLPWVYGGEYDQFSEAVESVVRSWLSVGLRLYFVFDGPYPEIKFPTIISRVNRSTIQPSHLFFRTSASSRSTPRFLRESAMLPPGMYAACVETLQNVARSISSDEVLELHFADEEGDPYAVELAARLGGYVVGNDSDFVILNAEGYCGYVPLTLMSWTALGTEDEDMDDGGEDGFQTVVSKGKKKAVSQKSGVSPGIIPPDATSGLQLSVITYSPTALASHLQLPISLLPLLGALVGNDFTGEKEASATTSQETNLQWLFFERSLTLTQRITRVATTLRTILANALAPGRNKNKHAVHSVMELIDRAVTALVVRSLDSMASGEKERVVERVVEATLQYAIPRYDGALPGAQGLWPDGVCALHDAGSCPLLRDLAPPDDAFDDGAGALRDRVRAAYVAAYRAGRIDPHTFDVMHSGTFWYRQFLENPDFENVSRSIARPIQLWVYALLDDGLGLPAQPEAEPQPESSRGELEDGADEDLDDGDELIDVVEEDSDDEDIDPLAPLRGALQQLNGSDEGTTTEATSVTSTTPAPAKTELKTIEEYVRRGTRLAAEEVVVPSLSELLASLPDGGLTAINTPVQLQSEDDRLTFLLRALQSDTDLMRSLPAEQRLPALVLRCVVRQLHTRAAERAHDRAREKERWTQAEARAFLASFAFGAPAPSLDAAAVPLADRSVQLAAQAGAALDACARLGEVLLLHAALPRPLLRWSGRRFHAHLAGAPPPPHDAVPERLWRACAQGLEHAFAEPPGKKRRKEKRVEKAPPPASAPRPAGFGGKFGLLMDVDA</sequence>
<evidence type="ECO:0000313" key="4">
    <source>
        <dbReference type="Proteomes" id="UP000703269"/>
    </source>
</evidence>
<feature type="region of interest" description="Disordered" evidence="2">
    <location>
        <begin position="503"/>
        <end position="529"/>
    </location>
</feature>
<dbReference type="InterPro" id="IPR029060">
    <property type="entry name" value="PIN-like_dom_sf"/>
</dbReference>
<dbReference type="SUPFAM" id="SSF88723">
    <property type="entry name" value="PIN domain-like"/>
    <property type="match status" value="1"/>
</dbReference>
<protein>
    <recommendedName>
        <fullName evidence="5">PIN domain-like protein</fullName>
    </recommendedName>
</protein>
<dbReference type="Gene3D" id="3.40.50.1010">
    <property type="entry name" value="5'-nuclease"/>
    <property type="match status" value="1"/>
</dbReference>